<accession>C4VCC9</accession>
<organism evidence="2 3">
    <name type="scientific">Vairimorpha ceranae (strain BRL01)</name>
    <name type="common">Microsporidian parasite</name>
    <name type="synonym">Nosema ceranae</name>
    <dbReference type="NCBI Taxonomy" id="578460"/>
    <lineage>
        <taxon>Eukaryota</taxon>
        <taxon>Fungi</taxon>
        <taxon>Fungi incertae sedis</taxon>
        <taxon>Microsporidia</taxon>
        <taxon>Nosematidae</taxon>
        <taxon>Vairimorpha</taxon>
    </lineage>
</organism>
<dbReference type="EMBL" id="ACOL01005135">
    <property type="protein sequence ID" value="EEQ81123.1"/>
    <property type="molecule type" value="Genomic_DNA"/>
</dbReference>
<dbReference type="Proteomes" id="UP000009082">
    <property type="component" value="Unassembled WGS sequence"/>
</dbReference>
<evidence type="ECO:0000313" key="3">
    <source>
        <dbReference type="Proteomes" id="UP000009082"/>
    </source>
</evidence>
<gene>
    <name evidence="2" type="ORF">NCER_102671</name>
</gene>
<dbReference type="InParanoid" id="C4VCC9"/>
<name>C4VCC9_VAIC1</name>
<protein>
    <submittedName>
        <fullName evidence="2">Uncharacterized protein</fullName>
    </submittedName>
</protein>
<feature type="region of interest" description="Disordered" evidence="1">
    <location>
        <begin position="134"/>
        <end position="155"/>
    </location>
</feature>
<dbReference type="AlphaFoldDB" id="C4VCC9"/>
<dbReference type="HOGENOM" id="CLU_1635890_0_0_1"/>
<sequence length="162" mass="18784">MKRKEEDRLSEDGKRICLEVRGFSIKNVETDVKDVSKKTNVIKNKNDANKKAVRKHLNAISAIIAGKRKAPKTGLKLYQVNDDGWISVKHTFKLKIYFGSNNKNNFKSYKKTNFNRFNSMEVENKIKETAPLYKKGHAVSHDKQKSSKKKNKKIKNIYLKKI</sequence>
<evidence type="ECO:0000313" key="2">
    <source>
        <dbReference type="EMBL" id="EEQ81123.1"/>
    </source>
</evidence>
<feature type="compositionally biased region" description="Basic residues" evidence="1">
    <location>
        <begin position="146"/>
        <end position="155"/>
    </location>
</feature>
<reference evidence="2 3" key="1">
    <citation type="journal article" date="2009" name="PLoS Pathog.">
        <title>Genomic analyses of the microsporidian Nosema ceranae, an emergent pathogen of honey bees.</title>
        <authorList>
            <person name="Cornman R.S."/>
            <person name="Chen Y.P."/>
            <person name="Schatz M.C."/>
            <person name="Street C."/>
            <person name="Zhao Y."/>
            <person name="Desany B."/>
            <person name="Egholm M."/>
            <person name="Hutchison S."/>
            <person name="Pettis J.S."/>
            <person name="Lipkin W.I."/>
            <person name="Evans J.D."/>
        </authorList>
    </citation>
    <scope>NUCLEOTIDE SEQUENCE [LARGE SCALE GENOMIC DNA]</scope>
    <source>
        <strain evidence="2 3">BRL01</strain>
    </source>
</reference>
<dbReference type="VEuPathDB" id="MicrosporidiaDB:NCER_102671"/>
<comment type="caution">
    <text evidence="2">The sequence shown here is derived from an EMBL/GenBank/DDBJ whole genome shotgun (WGS) entry which is preliminary data.</text>
</comment>
<evidence type="ECO:0000256" key="1">
    <source>
        <dbReference type="SAM" id="MobiDB-lite"/>
    </source>
</evidence>
<proteinExistence type="predicted"/>
<dbReference type="KEGG" id="nce:NCER_102671"/>